<feature type="compositionally biased region" description="Basic and acidic residues" evidence="4">
    <location>
        <begin position="373"/>
        <end position="390"/>
    </location>
</feature>
<reference evidence="6" key="1">
    <citation type="journal article" date="2021" name="Proc. Natl. Acad. Sci. U.S.A.">
        <title>Three genomes in the algal genus Volvox reveal the fate of a haploid sex-determining region after a transition to homothallism.</title>
        <authorList>
            <person name="Yamamoto K."/>
            <person name="Hamaji T."/>
            <person name="Kawai-Toyooka H."/>
            <person name="Matsuzaki R."/>
            <person name="Takahashi F."/>
            <person name="Nishimura Y."/>
            <person name="Kawachi M."/>
            <person name="Noguchi H."/>
            <person name="Minakuchi Y."/>
            <person name="Umen J.G."/>
            <person name="Toyoda A."/>
            <person name="Nozaki H."/>
        </authorList>
    </citation>
    <scope>NUCLEOTIDE SEQUENCE</scope>
    <source>
        <strain evidence="6">NIES-3785</strain>
    </source>
</reference>
<keyword evidence="2" id="KW-0819">tRNA processing</keyword>
<keyword evidence="3" id="KW-0413">Isomerase</keyword>
<dbReference type="InterPro" id="IPR001406">
    <property type="entry name" value="PsdUridine_synth_TruA"/>
</dbReference>
<dbReference type="Pfam" id="PF01416">
    <property type="entry name" value="PseudoU_synth_1"/>
    <property type="match status" value="1"/>
</dbReference>
<feature type="compositionally biased region" description="Gly residues" evidence="4">
    <location>
        <begin position="397"/>
        <end position="412"/>
    </location>
</feature>
<evidence type="ECO:0000256" key="4">
    <source>
        <dbReference type="SAM" id="MobiDB-lite"/>
    </source>
</evidence>
<feature type="compositionally biased region" description="Polar residues" evidence="4">
    <location>
        <begin position="1"/>
        <end position="10"/>
    </location>
</feature>
<feature type="non-terminal residue" evidence="6">
    <location>
        <position position="1"/>
    </location>
</feature>
<dbReference type="Gene3D" id="3.30.70.660">
    <property type="entry name" value="Pseudouridine synthase I, catalytic domain, C-terminal subdomain"/>
    <property type="match status" value="1"/>
</dbReference>
<dbReference type="InterPro" id="IPR020094">
    <property type="entry name" value="TruA/RsuA/RluB/E/F_N"/>
</dbReference>
<dbReference type="SUPFAM" id="SSF55120">
    <property type="entry name" value="Pseudouridine synthase"/>
    <property type="match status" value="2"/>
</dbReference>
<feature type="region of interest" description="Disordered" evidence="4">
    <location>
        <begin position="1"/>
        <end position="33"/>
    </location>
</feature>
<gene>
    <name evidence="6" type="ORF">Vretimale_2806</name>
</gene>
<comment type="similarity">
    <text evidence="1">Belongs to the tRNA pseudouridine synthase TruA family.</text>
</comment>
<evidence type="ECO:0000256" key="1">
    <source>
        <dbReference type="ARBA" id="ARBA00009375"/>
    </source>
</evidence>
<accession>A0A8J4DDB9</accession>
<dbReference type="PANTHER" id="PTHR11142">
    <property type="entry name" value="PSEUDOURIDYLATE SYNTHASE"/>
    <property type="match status" value="1"/>
</dbReference>
<dbReference type="GO" id="GO:0003723">
    <property type="term" value="F:RNA binding"/>
    <property type="evidence" value="ECO:0007669"/>
    <property type="project" value="InterPro"/>
</dbReference>
<protein>
    <recommendedName>
        <fullName evidence="5">Pseudouridine synthase I TruA alpha/beta domain-containing protein</fullName>
    </recommendedName>
</protein>
<sequence length="706" mass="75386">MSEAPTNTVAVDSITEKPYDNEPGGNQLKSDDNNVKAASQVPILTPEHGADAAAAEEATEAAVPAGSVHSKRPKDRVKRSVAIHTGYVGTGYKGSSINRTLGDDVTIEQVLEKALFAAGCISEANFGSFSKVKWSRASRTDKGVHSLATVMGLRMLVDDSRYAVGPEGDVEGLALADAINLHLPPQIRVFSVQKTNKKFSARHMCEERVYQYYLPASMIDLKCDGSEEDAARLATFRDALACFQGNHPFHNYTRRQIYQPGGANVQYRPGRGAFKRTRENEGQAHGGQEPAPGGDEGEPPAASGVGDDAAAPAAAAAAAPEMGNAPSSAEGGGEGTGSADAEMHEAAPEHAHKTHQHQEQHLGECNDGTEGETDAKRAKTDDAAAAKEEVAAEAVGAGSGTASGCHGDGGEQGPAARAGRGSGGGGRGERRRRGGGARGSDEDEDEEDEEGGAGELDEEEDAEGGAADADGDGGGCREGGGDKPRRGRYGPDGRVVVVQWQTEIDPRDRVTQTYYRRIHHFTASDPKPLLEGGTSCLLLEVRGQSFMLHHIRHMIGGAVAVALGLMTKDMLMGSLQPPARVTLPRAPPHTLLLADCTFGRFPHQFGVGDNDLRNVTGERLTARAGGLSRREEFRERVLLPALQQLVELPEWAQWKASLYDIYPFPLAAAELFLSSYLPFKEHKDALKRHLQERWAQQFGGEEEQEE</sequence>
<proteinExistence type="inferred from homology"/>
<dbReference type="GO" id="GO:0009982">
    <property type="term" value="F:pseudouridine synthase activity"/>
    <property type="evidence" value="ECO:0007669"/>
    <property type="project" value="InterPro"/>
</dbReference>
<dbReference type="GO" id="GO:0031119">
    <property type="term" value="P:tRNA pseudouridine synthesis"/>
    <property type="evidence" value="ECO:0007669"/>
    <property type="project" value="TreeGrafter"/>
</dbReference>
<dbReference type="InterPro" id="IPR020097">
    <property type="entry name" value="PsdUridine_synth_TruA_a/b_dom"/>
</dbReference>
<evidence type="ECO:0000313" key="7">
    <source>
        <dbReference type="Proteomes" id="UP000722791"/>
    </source>
</evidence>
<organism evidence="6 7">
    <name type="scientific">Volvox reticuliferus</name>
    <dbReference type="NCBI Taxonomy" id="1737510"/>
    <lineage>
        <taxon>Eukaryota</taxon>
        <taxon>Viridiplantae</taxon>
        <taxon>Chlorophyta</taxon>
        <taxon>core chlorophytes</taxon>
        <taxon>Chlorophyceae</taxon>
        <taxon>CS clade</taxon>
        <taxon>Chlamydomonadales</taxon>
        <taxon>Volvocaceae</taxon>
        <taxon>Volvox</taxon>
    </lineage>
</organism>
<feature type="compositionally biased region" description="Low complexity" evidence="4">
    <location>
        <begin position="286"/>
        <end position="320"/>
    </location>
</feature>
<comment type="caution">
    <text evidence="6">The sequence shown here is derived from an EMBL/GenBank/DDBJ whole genome shotgun (WGS) entry which is preliminary data.</text>
</comment>
<dbReference type="FunFam" id="3.30.70.580:FF:000029">
    <property type="entry name" value="tRNA pseudouridine synthase"/>
    <property type="match status" value="1"/>
</dbReference>
<dbReference type="Proteomes" id="UP000722791">
    <property type="component" value="Unassembled WGS sequence"/>
</dbReference>
<feature type="region of interest" description="Disordered" evidence="4">
    <location>
        <begin position="276"/>
        <end position="491"/>
    </location>
</feature>
<evidence type="ECO:0000256" key="3">
    <source>
        <dbReference type="ARBA" id="ARBA00023235"/>
    </source>
</evidence>
<name>A0A8J4DDB9_9CHLO</name>
<dbReference type="GO" id="GO:0005634">
    <property type="term" value="C:nucleus"/>
    <property type="evidence" value="ECO:0007669"/>
    <property type="project" value="TreeGrafter"/>
</dbReference>
<feature type="compositionally biased region" description="Acidic residues" evidence="4">
    <location>
        <begin position="441"/>
        <end position="463"/>
    </location>
</feature>
<feature type="compositionally biased region" description="Basic and acidic residues" evidence="4">
    <location>
        <begin position="341"/>
        <end position="364"/>
    </location>
</feature>
<dbReference type="GO" id="GO:1990481">
    <property type="term" value="P:mRNA pseudouridine synthesis"/>
    <property type="evidence" value="ECO:0007669"/>
    <property type="project" value="TreeGrafter"/>
</dbReference>
<dbReference type="InterPro" id="IPR020103">
    <property type="entry name" value="PsdUridine_synth_cat_dom_sf"/>
</dbReference>
<dbReference type="AlphaFoldDB" id="A0A8J4DDB9"/>
<dbReference type="Gene3D" id="3.30.70.580">
    <property type="entry name" value="Pseudouridine synthase I, catalytic domain, N-terminal subdomain"/>
    <property type="match status" value="1"/>
</dbReference>
<dbReference type="PANTHER" id="PTHR11142:SF9">
    <property type="entry name" value="TRNA PSEUDOURIDINE SYNTHASE-RELATED"/>
    <property type="match status" value="1"/>
</dbReference>
<dbReference type="EMBL" id="BNCQ01000004">
    <property type="protein sequence ID" value="GIL97328.1"/>
    <property type="molecule type" value="Genomic_DNA"/>
</dbReference>
<evidence type="ECO:0000256" key="2">
    <source>
        <dbReference type="ARBA" id="ARBA00022694"/>
    </source>
</evidence>
<feature type="region of interest" description="Disordered" evidence="4">
    <location>
        <begin position="46"/>
        <end position="76"/>
    </location>
</feature>
<feature type="compositionally biased region" description="Low complexity" evidence="4">
    <location>
        <begin position="51"/>
        <end position="65"/>
    </location>
</feature>
<feature type="domain" description="Pseudouridine synthase I TruA alpha/beta" evidence="5">
    <location>
        <begin position="512"/>
        <end position="598"/>
    </location>
</feature>
<evidence type="ECO:0000259" key="5">
    <source>
        <dbReference type="Pfam" id="PF01416"/>
    </source>
</evidence>
<evidence type="ECO:0000313" key="6">
    <source>
        <dbReference type="EMBL" id="GIL97328.1"/>
    </source>
</evidence>
<dbReference type="InterPro" id="IPR020095">
    <property type="entry name" value="PsdUridine_synth_TruA_C"/>
</dbReference>